<reference evidence="2 3" key="1">
    <citation type="journal article" date="2015" name="Parasit. Vectors">
        <title>Draft genome of the scabies mite.</title>
        <authorList>
            <person name="Rider S.D.Jr."/>
            <person name="Morgan M.S."/>
            <person name="Arlian L.G."/>
        </authorList>
    </citation>
    <scope>NUCLEOTIDE SEQUENCE [LARGE SCALE GENOMIC DNA]</scope>
    <source>
        <strain evidence="2">Arlian Lab</strain>
    </source>
</reference>
<dbReference type="GO" id="GO:0031146">
    <property type="term" value="P:SCF-dependent proteasomal ubiquitin-dependent protein catabolic process"/>
    <property type="evidence" value="ECO:0007669"/>
    <property type="project" value="TreeGrafter"/>
</dbReference>
<dbReference type="InterPro" id="IPR006553">
    <property type="entry name" value="Leu-rich_rpt_Cys-con_subtyp"/>
</dbReference>
<dbReference type="SMART" id="SM00367">
    <property type="entry name" value="LRR_CC"/>
    <property type="match status" value="5"/>
</dbReference>
<dbReference type="SUPFAM" id="SSF52047">
    <property type="entry name" value="RNI-like"/>
    <property type="match status" value="1"/>
</dbReference>
<dbReference type="EMBL" id="JXLN01013289">
    <property type="protein sequence ID" value="KPM09223.1"/>
    <property type="molecule type" value="Genomic_DNA"/>
</dbReference>
<name>A0A132AE64_SARSC</name>
<dbReference type="Pfam" id="PF25372">
    <property type="entry name" value="DUF7885"/>
    <property type="match status" value="1"/>
</dbReference>
<dbReference type="VEuPathDB" id="VectorBase:SSCA006907"/>
<evidence type="ECO:0000313" key="2">
    <source>
        <dbReference type="EMBL" id="KPM09223.1"/>
    </source>
</evidence>
<gene>
    <name evidence="2" type="ORF">QR98_0077560</name>
</gene>
<dbReference type="Proteomes" id="UP000616769">
    <property type="component" value="Unassembled WGS sequence"/>
</dbReference>
<organism evidence="2 3">
    <name type="scientific">Sarcoptes scabiei</name>
    <name type="common">Itch mite</name>
    <name type="synonym">Acarus scabiei</name>
    <dbReference type="NCBI Taxonomy" id="52283"/>
    <lineage>
        <taxon>Eukaryota</taxon>
        <taxon>Metazoa</taxon>
        <taxon>Ecdysozoa</taxon>
        <taxon>Arthropoda</taxon>
        <taxon>Chelicerata</taxon>
        <taxon>Arachnida</taxon>
        <taxon>Acari</taxon>
        <taxon>Acariformes</taxon>
        <taxon>Sarcoptiformes</taxon>
        <taxon>Astigmata</taxon>
        <taxon>Psoroptidia</taxon>
        <taxon>Sarcoptoidea</taxon>
        <taxon>Sarcoptidae</taxon>
        <taxon>Sarcoptinae</taxon>
        <taxon>Sarcoptes</taxon>
    </lineage>
</organism>
<accession>A0A132AE64</accession>
<dbReference type="GO" id="GO:0019005">
    <property type="term" value="C:SCF ubiquitin ligase complex"/>
    <property type="evidence" value="ECO:0007669"/>
    <property type="project" value="TreeGrafter"/>
</dbReference>
<dbReference type="Gene3D" id="3.80.10.10">
    <property type="entry name" value="Ribonuclease Inhibitor"/>
    <property type="match status" value="1"/>
</dbReference>
<dbReference type="PANTHER" id="PTHR13318:SF193">
    <property type="entry name" value="F-BOX_LRR-REPEAT PROTEIN 16"/>
    <property type="match status" value="1"/>
</dbReference>
<dbReference type="InterPro" id="IPR032675">
    <property type="entry name" value="LRR_dom_sf"/>
</dbReference>
<dbReference type="OrthoDB" id="10044893at2759"/>
<dbReference type="InterPro" id="IPR057207">
    <property type="entry name" value="FBXL15_LRR"/>
</dbReference>
<dbReference type="AlphaFoldDB" id="A0A132AE64"/>
<proteinExistence type="predicted"/>
<evidence type="ECO:0000259" key="1">
    <source>
        <dbReference type="Pfam" id="PF25372"/>
    </source>
</evidence>
<protein>
    <recommendedName>
        <fullName evidence="1">F-box/LRR-repeat protein 15-like leucin rich repeat domain-containing protein</fullName>
    </recommendedName>
</protein>
<evidence type="ECO:0000313" key="3">
    <source>
        <dbReference type="Proteomes" id="UP000616769"/>
    </source>
</evidence>
<dbReference type="PANTHER" id="PTHR13318">
    <property type="entry name" value="PARTNER OF PAIRED, ISOFORM B-RELATED"/>
    <property type="match status" value="1"/>
</dbReference>
<feature type="domain" description="F-box/LRR-repeat protein 15-like leucin rich repeat" evidence="1">
    <location>
        <begin position="33"/>
        <end position="192"/>
    </location>
</feature>
<sequence>MLNRILPTFKLNHLIIRNGSVTDQGLELILTRFASNLSQLELYGCNELTNSGLWSGLVPNLSLLAIQDCINISDDTLATLCQLLNSLKTLRFQAYHVTDIAMVYFSTSMLRQSLRILTLQHCWELTNQGVANVAHSLPNLTSLSLSGCSKITDDAIEVVAEQLRNLNVLDLSWCPRISDASLEFIACDLADSLKTLILDRIEIRDSFDLKVLMIVMHEIYFRRVARTKLSCFSEHTIQTKHLLNQSQQSYRLFIEIRNQ</sequence>
<comment type="caution">
    <text evidence="2">The sequence shown here is derived from an EMBL/GenBank/DDBJ whole genome shotgun (WGS) entry which is preliminary data.</text>
</comment>